<evidence type="ECO:0000259" key="4">
    <source>
        <dbReference type="PROSITE" id="PS50043"/>
    </source>
</evidence>
<dbReference type="RefSeq" id="WP_346819337.1">
    <property type="nucleotide sequence ID" value="NZ_JBDKWZ010000001.1"/>
</dbReference>
<feature type="modified residue" description="4-aspartylphosphate" evidence="3">
    <location>
        <position position="58"/>
    </location>
</feature>
<dbReference type="CDD" id="cd17535">
    <property type="entry name" value="REC_NarL-like"/>
    <property type="match status" value="1"/>
</dbReference>
<evidence type="ECO:0000313" key="6">
    <source>
        <dbReference type="EMBL" id="MEN7546552.1"/>
    </source>
</evidence>
<gene>
    <name evidence="6" type="ORF">AAG747_01445</name>
</gene>
<dbReference type="Pfam" id="PF00196">
    <property type="entry name" value="GerE"/>
    <property type="match status" value="1"/>
</dbReference>
<dbReference type="PANTHER" id="PTHR43214:SF43">
    <property type="entry name" value="TWO-COMPONENT RESPONSE REGULATOR"/>
    <property type="match status" value="1"/>
</dbReference>
<dbReference type="Gene3D" id="3.40.50.2300">
    <property type="match status" value="1"/>
</dbReference>
<protein>
    <submittedName>
        <fullName evidence="6">Response regulator transcription factor</fullName>
    </submittedName>
</protein>
<dbReference type="InterPro" id="IPR011006">
    <property type="entry name" value="CheY-like_superfamily"/>
</dbReference>
<name>A0AAW9RNR5_9BACT</name>
<comment type="caution">
    <text evidence="6">The sequence shown here is derived from an EMBL/GenBank/DDBJ whole genome shotgun (WGS) entry which is preliminary data.</text>
</comment>
<keyword evidence="7" id="KW-1185">Reference proteome</keyword>
<dbReference type="PROSITE" id="PS50043">
    <property type="entry name" value="HTH_LUXR_2"/>
    <property type="match status" value="1"/>
</dbReference>
<dbReference type="CDD" id="cd06170">
    <property type="entry name" value="LuxR_C_like"/>
    <property type="match status" value="1"/>
</dbReference>
<evidence type="ECO:0000256" key="1">
    <source>
        <dbReference type="ARBA" id="ARBA00022553"/>
    </source>
</evidence>
<dbReference type="InterPro" id="IPR058245">
    <property type="entry name" value="NreC/VraR/RcsB-like_REC"/>
</dbReference>
<dbReference type="PROSITE" id="PS00622">
    <property type="entry name" value="HTH_LUXR_1"/>
    <property type="match status" value="1"/>
</dbReference>
<organism evidence="6 7">
    <name type="scientific">Rapidithrix thailandica</name>
    <dbReference type="NCBI Taxonomy" id="413964"/>
    <lineage>
        <taxon>Bacteria</taxon>
        <taxon>Pseudomonadati</taxon>
        <taxon>Bacteroidota</taxon>
        <taxon>Cytophagia</taxon>
        <taxon>Cytophagales</taxon>
        <taxon>Flammeovirgaceae</taxon>
        <taxon>Rapidithrix</taxon>
    </lineage>
</organism>
<dbReference type="SUPFAM" id="SSF46894">
    <property type="entry name" value="C-terminal effector domain of the bipartite response regulators"/>
    <property type="match status" value="1"/>
</dbReference>
<evidence type="ECO:0000313" key="7">
    <source>
        <dbReference type="Proteomes" id="UP001403385"/>
    </source>
</evidence>
<dbReference type="SMART" id="SM00421">
    <property type="entry name" value="HTH_LUXR"/>
    <property type="match status" value="1"/>
</dbReference>
<dbReference type="InterPro" id="IPR001789">
    <property type="entry name" value="Sig_transdc_resp-reg_receiver"/>
</dbReference>
<keyword evidence="2" id="KW-0238">DNA-binding</keyword>
<dbReference type="GO" id="GO:0003677">
    <property type="term" value="F:DNA binding"/>
    <property type="evidence" value="ECO:0007669"/>
    <property type="project" value="UniProtKB-KW"/>
</dbReference>
<dbReference type="EMBL" id="JBDKWZ010000001">
    <property type="protein sequence ID" value="MEN7546552.1"/>
    <property type="molecule type" value="Genomic_DNA"/>
</dbReference>
<dbReference type="InterPro" id="IPR016032">
    <property type="entry name" value="Sig_transdc_resp-reg_C-effctor"/>
</dbReference>
<dbReference type="InterPro" id="IPR039420">
    <property type="entry name" value="WalR-like"/>
</dbReference>
<dbReference type="InterPro" id="IPR000792">
    <property type="entry name" value="Tscrpt_reg_LuxR_C"/>
</dbReference>
<sequence length="217" mass="24591">MNHNKIKVVIADDHSILRQGTAAILSDYEDIDIVGLASNGDEVQKLVDIYQPDVLVSDIDMPGKSIFQVIKQIKDSNYSTQILLLTMHETPDYVFKALEYGVSGYLTKITEEGELIKAIRYLHKGKEYYSYEITQVIVKGYKSRKDGNGANPIDQLSKREKEVLSLLAEGLNTKQISEKLFISESTVSNHRSNMLQKCDVTNTVELVKIYLESINKW</sequence>
<dbReference type="GO" id="GO:0000160">
    <property type="term" value="P:phosphorelay signal transduction system"/>
    <property type="evidence" value="ECO:0007669"/>
    <property type="project" value="InterPro"/>
</dbReference>
<dbReference type="SUPFAM" id="SSF52172">
    <property type="entry name" value="CheY-like"/>
    <property type="match status" value="1"/>
</dbReference>
<dbReference type="GO" id="GO:0006355">
    <property type="term" value="P:regulation of DNA-templated transcription"/>
    <property type="evidence" value="ECO:0007669"/>
    <property type="project" value="InterPro"/>
</dbReference>
<dbReference type="PRINTS" id="PR00038">
    <property type="entry name" value="HTHLUXR"/>
</dbReference>
<keyword evidence="1 3" id="KW-0597">Phosphoprotein</keyword>
<dbReference type="SMART" id="SM00448">
    <property type="entry name" value="REC"/>
    <property type="match status" value="1"/>
</dbReference>
<reference evidence="6 7" key="1">
    <citation type="submission" date="2024-04" db="EMBL/GenBank/DDBJ databases">
        <title>Novel genus in family Flammeovirgaceae.</title>
        <authorList>
            <person name="Nguyen T.H."/>
            <person name="Vuong T.Q."/>
            <person name="Le H."/>
            <person name="Kim S.-G."/>
        </authorList>
    </citation>
    <scope>NUCLEOTIDE SEQUENCE [LARGE SCALE GENOMIC DNA]</scope>
    <source>
        <strain evidence="6 7">JCM 23209</strain>
    </source>
</reference>
<dbReference type="Pfam" id="PF00072">
    <property type="entry name" value="Response_reg"/>
    <property type="match status" value="1"/>
</dbReference>
<dbReference type="Proteomes" id="UP001403385">
    <property type="component" value="Unassembled WGS sequence"/>
</dbReference>
<feature type="domain" description="HTH luxR-type" evidence="4">
    <location>
        <begin position="149"/>
        <end position="214"/>
    </location>
</feature>
<dbReference type="AlphaFoldDB" id="A0AAW9RNR5"/>
<feature type="domain" description="Response regulatory" evidence="5">
    <location>
        <begin position="7"/>
        <end position="123"/>
    </location>
</feature>
<evidence type="ECO:0000256" key="3">
    <source>
        <dbReference type="PROSITE-ProRule" id="PRU00169"/>
    </source>
</evidence>
<dbReference type="PROSITE" id="PS50110">
    <property type="entry name" value="RESPONSE_REGULATORY"/>
    <property type="match status" value="1"/>
</dbReference>
<evidence type="ECO:0000259" key="5">
    <source>
        <dbReference type="PROSITE" id="PS50110"/>
    </source>
</evidence>
<evidence type="ECO:0000256" key="2">
    <source>
        <dbReference type="ARBA" id="ARBA00023125"/>
    </source>
</evidence>
<accession>A0AAW9RNR5</accession>
<proteinExistence type="predicted"/>
<dbReference type="PANTHER" id="PTHR43214">
    <property type="entry name" value="TWO-COMPONENT RESPONSE REGULATOR"/>
    <property type="match status" value="1"/>
</dbReference>